<protein>
    <recommendedName>
        <fullName evidence="8">Acyltransferase 3 domain-containing protein</fullName>
    </recommendedName>
</protein>
<keyword evidence="5 7" id="KW-1133">Transmembrane helix</keyword>
<dbReference type="Pfam" id="PF01757">
    <property type="entry name" value="Acyl_transf_3"/>
    <property type="match status" value="1"/>
</dbReference>
<keyword evidence="4 7" id="KW-0812">Transmembrane</keyword>
<evidence type="ECO:0000256" key="2">
    <source>
        <dbReference type="ARBA" id="ARBA00007400"/>
    </source>
</evidence>
<keyword evidence="3" id="KW-1003">Cell membrane</keyword>
<feature type="transmembrane region" description="Helical" evidence="7">
    <location>
        <begin position="245"/>
        <end position="264"/>
    </location>
</feature>
<evidence type="ECO:0000313" key="9">
    <source>
        <dbReference type="EMBL" id="ANX12581.1"/>
    </source>
</evidence>
<dbReference type="AlphaFoldDB" id="A0A1B1Z594"/>
<dbReference type="GO" id="GO:0009246">
    <property type="term" value="P:enterobacterial common antigen biosynthetic process"/>
    <property type="evidence" value="ECO:0007669"/>
    <property type="project" value="TreeGrafter"/>
</dbReference>
<dbReference type="OrthoDB" id="5808342at2"/>
<evidence type="ECO:0000256" key="6">
    <source>
        <dbReference type="ARBA" id="ARBA00023136"/>
    </source>
</evidence>
<evidence type="ECO:0000256" key="7">
    <source>
        <dbReference type="SAM" id="Phobius"/>
    </source>
</evidence>
<evidence type="ECO:0000256" key="3">
    <source>
        <dbReference type="ARBA" id="ARBA00022475"/>
    </source>
</evidence>
<dbReference type="KEGG" id="far:ABE41_011215"/>
<dbReference type="PANTHER" id="PTHR40074">
    <property type="entry name" value="O-ACETYLTRANSFERASE WECH"/>
    <property type="match status" value="1"/>
</dbReference>
<comment type="subcellular location">
    <subcellularLocation>
        <location evidence="1">Cell membrane</location>
        <topology evidence="1">Multi-pass membrane protein</topology>
    </subcellularLocation>
</comment>
<comment type="similarity">
    <text evidence="2">Belongs to the acyltransferase 3 family.</text>
</comment>
<keyword evidence="10" id="KW-1185">Reference proteome</keyword>
<evidence type="ECO:0000259" key="8">
    <source>
        <dbReference type="Pfam" id="PF01757"/>
    </source>
</evidence>
<accession>A0A1B1Z594</accession>
<gene>
    <name evidence="9" type="ORF">ABE41_011215</name>
</gene>
<feature type="transmembrane region" description="Helical" evidence="7">
    <location>
        <begin position="214"/>
        <end position="233"/>
    </location>
</feature>
<evidence type="ECO:0000256" key="4">
    <source>
        <dbReference type="ARBA" id="ARBA00022692"/>
    </source>
</evidence>
<dbReference type="InterPro" id="IPR002656">
    <property type="entry name" value="Acyl_transf_3_dom"/>
</dbReference>
<feature type="transmembrane region" description="Helical" evidence="7">
    <location>
        <begin position="186"/>
        <end position="205"/>
    </location>
</feature>
<feature type="domain" description="Acyltransferase 3" evidence="8">
    <location>
        <begin position="4"/>
        <end position="328"/>
    </location>
</feature>
<feature type="transmembrane region" description="Helical" evidence="7">
    <location>
        <begin position="12"/>
        <end position="35"/>
    </location>
</feature>
<dbReference type="RefSeq" id="WP_066290167.1">
    <property type="nucleotide sequence ID" value="NZ_CP016761.1"/>
</dbReference>
<name>A0A1B1Z594_9BACL</name>
<evidence type="ECO:0000256" key="5">
    <source>
        <dbReference type="ARBA" id="ARBA00022989"/>
    </source>
</evidence>
<keyword evidence="6 7" id="KW-0472">Membrane</keyword>
<proteinExistence type="inferred from homology"/>
<dbReference type="GO" id="GO:0005886">
    <property type="term" value="C:plasma membrane"/>
    <property type="evidence" value="ECO:0007669"/>
    <property type="project" value="UniProtKB-SubCell"/>
</dbReference>
<feature type="transmembrane region" description="Helical" evidence="7">
    <location>
        <begin position="79"/>
        <end position="96"/>
    </location>
</feature>
<dbReference type="STRING" id="255247.ABE41_011215"/>
<dbReference type="GO" id="GO:0016413">
    <property type="term" value="F:O-acetyltransferase activity"/>
    <property type="evidence" value="ECO:0007669"/>
    <property type="project" value="TreeGrafter"/>
</dbReference>
<evidence type="ECO:0000313" key="10">
    <source>
        <dbReference type="Proteomes" id="UP000077412"/>
    </source>
</evidence>
<sequence>MERIYSIDFIKFFAIFAVVIIHIFPLDGFTGYFIIDNIARFAVPFFFAASGYFFAQKMIQKDTSFFHLKSYIDKLMKIYFVWFIFYAIYDVLLILLKGNDIKENLNKYFDKFTLLNLFYYGKGTSGYQLWFLTALIWSTIIVYIFIRYKKINVLFVLSLILNLIGLLGQAYTMFLDLPVSTTRDALFFGLFYTTLGVVFAVNIHLKKLRKISGITYLGLAIICTFIQVMEGYLLDKVLDGSHGEYFFSTILVTAFLFFFALNNGKVGKRMWITKVGGNALGIYIIHVFFLDLINNVLKYLDIKQLLSENLIWNVFYTLFIFIISYYAYQSLQIVKSELKE</sequence>
<dbReference type="PANTHER" id="PTHR40074:SF2">
    <property type="entry name" value="O-ACETYLTRANSFERASE WECH"/>
    <property type="match status" value="1"/>
</dbReference>
<evidence type="ECO:0000256" key="1">
    <source>
        <dbReference type="ARBA" id="ARBA00004651"/>
    </source>
</evidence>
<dbReference type="Proteomes" id="UP000077412">
    <property type="component" value="Chromosome"/>
</dbReference>
<organism evidence="9 10">
    <name type="scientific">Fictibacillus arsenicus</name>
    <dbReference type="NCBI Taxonomy" id="255247"/>
    <lineage>
        <taxon>Bacteria</taxon>
        <taxon>Bacillati</taxon>
        <taxon>Bacillota</taxon>
        <taxon>Bacilli</taxon>
        <taxon>Bacillales</taxon>
        <taxon>Fictibacillaceae</taxon>
        <taxon>Fictibacillus</taxon>
    </lineage>
</organism>
<feature type="transmembrane region" description="Helical" evidence="7">
    <location>
        <begin position="41"/>
        <end position="59"/>
    </location>
</feature>
<feature type="transmembrane region" description="Helical" evidence="7">
    <location>
        <begin position="153"/>
        <end position="174"/>
    </location>
</feature>
<feature type="transmembrane region" description="Helical" evidence="7">
    <location>
        <begin position="310"/>
        <end position="328"/>
    </location>
</feature>
<feature type="transmembrane region" description="Helical" evidence="7">
    <location>
        <begin position="127"/>
        <end position="146"/>
    </location>
</feature>
<reference evidence="9 10" key="1">
    <citation type="submission" date="2016-08" db="EMBL/GenBank/DDBJ databases">
        <title>Complete genome sequence of Fictibacillus arsenicus G25-54, a strain with toxicity to nematodes and a potential arsenic-resistance activity.</title>
        <authorList>
            <person name="Zheng Z."/>
        </authorList>
    </citation>
    <scope>NUCLEOTIDE SEQUENCE [LARGE SCALE GENOMIC DNA]</scope>
    <source>
        <strain evidence="9 10">G25-54</strain>
    </source>
</reference>
<dbReference type="EMBL" id="CP016761">
    <property type="protein sequence ID" value="ANX12581.1"/>
    <property type="molecule type" value="Genomic_DNA"/>
</dbReference>
<feature type="transmembrane region" description="Helical" evidence="7">
    <location>
        <begin position="271"/>
        <end position="290"/>
    </location>
</feature>